<dbReference type="EMBL" id="CADCTF010000061">
    <property type="protein sequence ID" value="CAA9231174.1"/>
    <property type="molecule type" value="Genomic_DNA"/>
</dbReference>
<sequence>MDERLSALRTSVIRLRYLAGSLGESDLTRAAYPSEWTVADVLSHLGSGAVIMRRRLEDGLTGTPTPEDFAPSVWETWNAKSPAEQAADALAADAAVLQRIEAVSAAERAELSFPLGPMTLDFDGFVGLRMNEHTLHTWDIEVATDPAATIPDELTEAVIDNLDFVARFAAKPTGDTQTVTVRTTAPVRGYSIDSSPEKVSFARADADQDADLTMPAEAFVRLVYGRLDPDHTPPVDGARGTLAVLRRTFPGF</sequence>
<dbReference type="GO" id="GO:0046872">
    <property type="term" value="F:metal ion binding"/>
    <property type="evidence" value="ECO:0007669"/>
    <property type="project" value="InterPro"/>
</dbReference>
<dbReference type="InterPro" id="IPR024344">
    <property type="entry name" value="MDMPI_metal-binding"/>
</dbReference>
<accession>A0A6J4HQ91</accession>
<dbReference type="AlphaFoldDB" id="A0A6J4HQ91"/>
<feature type="domain" description="Mycothiol-dependent maleylpyruvate isomerase metal-binding" evidence="1">
    <location>
        <begin position="9"/>
        <end position="141"/>
    </location>
</feature>
<dbReference type="Pfam" id="PF11716">
    <property type="entry name" value="MDMPI_N"/>
    <property type="match status" value="1"/>
</dbReference>
<name>A0A6J4HQ91_9ACTN</name>
<dbReference type="Gene3D" id="1.20.120.450">
    <property type="entry name" value="dinb family like domain"/>
    <property type="match status" value="1"/>
</dbReference>
<evidence type="ECO:0000259" key="1">
    <source>
        <dbReference type="Pfam" id="PF11716"/>
    </source>
</evidence>
<dbReference type="InterPro" id="IPR034660">
    <property type="entry name" value="DinB/YfiT-like"/>
</dbReference>
<protein>
    <recommendedName>
        <fullName evidence="1">Mycothiol-dependent maleylpyruvate isomerase metal-binding domain-containing protein</fullName>
    </recommendedName>
</protein>
<proteinExistence type="predicted"/>
<organism evidence="2">
    <name type="scientific">uncultured Acidimicrobiales bacterium</name>
    <dbReference type="NCBI Taxonomy" id="310071"/>
    <lineage>
        <taxon>Bacteria</taxon>
        <taxon>Bacillati</taxon>
        <taxon>Actinomycetota</taxon>
        <taxon>Acidimicrobiia</taxon>
        <taxon>Acidimicrobiales</taxon>
        <taxon>environmental samples</taxon>
    </lineage>
</organism>
<dbReference type="InterPro" id="IPR017517">
    <property type="entry name" value="Maleyloyr_isom"/>
</dbReference>
<gene>
    <name evidence="2" type="ORF">AVDCRST_MAG50-1080</name>
</gene>
<evidence type="ECO:0000313" key="2">
    <source>
        <dbReference type="EMBL" id="CAA9231174.1"/>
    </source>
</evidence>
<dbReference type="SUPFAM" id="SSF109854">
    <property type="entry name" value="DinB/YfiT-like putative metalloenzymes"/>
    <property type="match status" value="1"/>
</dbReference>
<dbReference type="NCBIfam" id="TIGR03083">
    <property type="entry name" value="maleylpyruvate isomerase family mycothiol-dependent enzyme"/>
    <property type="match status" value="1"/>
</dbReference>
<reference evidence="2" key="1">
    <citation type="submission" date="2020-02" db="EMBL/GenBank/DDBJ databases">
        <authorList>
            <person name="Meier V. D."/>
        </authorList>
    </citation>
    <scope>NUCLEOTIDE SEQUENCE</scope>
    <source>
        <strain evidence="2">AVDCRST_MAG50</strain>
    </source>
</reference>